<dbReference type="Proteomes" id="UP000823922">
    <property type="component" value="Unassembled WGS sequence"/>
</dbReference>
<comment type="caution">
    <text evidence="2">The sequence shown here is derived from an EMBL/GenBank/DDBJ whole genome shotgun (WGS) entry which is preliminary data.</text>
</comment>
<protein>
    <submittedName>
        <fullName evidence="2">Uncharacterized protein</fullName>
    </submittedName>
</protein>
<evidence type="ECO:0000313" key="3">
    <source>
        <dbReference type="Proteomes" id="UP000823922"/>
    </source>
</evidence>
<keyword evidence="1" id="KW-1133">Transmembrane helix</keyword>
<evidence type="ECO:0000313" key="2">
    <source>
        <dbReference type="EMBL" id="HJC86868.1"/>
    </source>
</evidence>
<feature type="transmembrane region" description="Helical" evidence="1">
    <location>
        <begin position="23"/>
        <end position="45"/>
    </location>
</feature>
<dbReference type="AlphaFoldDB" id="A0A9D2QGN1"/>
<gene>
    <name evidence="2" type="ORF">H9926_02500</name>
</gene>
<name>A0A9D2QGN1_9FIRM</name>
<dbReference type="EMBL" id="DWVS01000055">
    <property type="protein sequence ID" value="HJC86868.1"/>
    <property type="molecule type" value="Genomic_DNA"/>
</dbReference>
<accession>A0A9D2QGN1</accession>
<reference evidence="2" key="2">
    <citation type="submission" date="2021-04" db="EMBL/GenBank/DDBJ databases">
        <authorList>
            <person name="Gilroy R."/>
        </authorList>
    </citation>
    <scope>NUCLEOTIDE SEQUENCE</scope>
    <source>
        <strain evidence="2">ChiBcec1-1630</strain>
    </source>
</reference>
<keyword evidence="1" id="KW-0472">Membrane</keyword>
<organism evidence="2 3">
    <name type="scientific">Candidatus Eisenbergiella intestinigallinarum</name>
    <dbReference type="NCBI Taxonomy" id="2838549"/>
    <lineage>
        <taxon>Bacteria</taxon>
        <taxon>Bacillati</taxon>
        <taxon>Bacillota</taxon>
        <taxon>Clostridia</taxon>
        <taxon>Lachnospirales</taxon>
        <taxon>Lachnospiraceae</taxon>
        <taxon>Eisenbergiella</taxon>
    </lineage>
</organism>
<reference evidence="2" key="1">
    <citation type="journal article" date="2021" name="PeerJ">
        <title>Extensive microbial diversity within the chicken gut microbiome revealed by metagenomics and culture.</title>
        <authorList>
            <person name="Gilroy R."/>
            <person name="Ravi A."/>
            <person name="Getino M."/>
            <person name="Pursley I."/>
            <person name="Horton D.L."/>
            <person name="Alikhan N.F."/>
            <person name="Baker D."/>
            <person name="Gharbi K."/>
            <person name="Hall N."/>
            <person name="Watson M."/>
            <person name="Adriaenssens E.M."/>
            <person name="Foster-Nyarko E."/>
            <person name="Jarju S."/>
            <person name="Secka A."/>
            <person name="Antonio M."/>
            <person name="Oren A."/>
            <person name="Chaudhuri R.R."/>
            <person name="La Ragione R."/>
            <person name="Hildebrand F."/>
            <person name="Pallen M.J."/>
        </authorList>
    </citation>
    <scope>NUCLEOTIDE SEQUENCE</scope>
    <source>
        <strain evidence="2">ChiBcec1-1630</strain>
    </source>
</reference>
<keyword evidence="1" id="KW-0812">Transmembrane</keyword>
<sequence>MKVSERLRTFQDYRFNSLFFKNLRLLSLLILVPIAGAVCIGFYSYNSIQRNEVQAYSDRMADNVYAGLTRILRECTTELLYIGQNSNVELYLYDPNVRQQNYTLQNIQEVMLMPVLAKNYVDTVYLYSGTNGRVLSQAGVAPLDTFPDRKGLDQYLSQTDDRVLLVTTSEVSGYEKTYLAVFQDVRYGSKT</sequence>
<evidence type="ECO:0000256" key="1">
    <source>
        <dbReference type="SAM" id="Phobius"/>
    </source>
</evidence>
<proteinExistence type="predicted"/>
<feature type="non-terminal residue" evidence="2">
    <location>
        <position position="191"/>
    </location>
</feature>